<feature type="transmembrane region" description="Helical" evidence="1">
    <location>
        <begin position="113"/>
        <end position="130"/>
    </location>
</feature>
<dbReference type="Pfam" id="PF01757">
    <property type="entry name" value="Acyl_transf_3"/>
    <property type="match status" value="1"/>
</dbReference>
<gene>
    <name evidence="3" type="ORF">HZF10_08770</name>
</gene>
<evidence type="ECO:0000313" key="3">
    <source>
        <dbReference type="EMBL" id="NYA71009.1"/>
    </source>
</evidence>
<dbReference type="Proteomes" id="UP000535020">
    <property type="component" value="Unassembled WGS sequence"/>
</dbReference>
<feature type="transmembrane region" description="Helical" evidence="1">
    <location>
        <begin position="298"/>
        <end position="320"/>
    </location>
</feature>
<keyword evidence="4" id="KW-1185">Reference proteome</keyword>
<dbReference type="GO" id="GO:0016747">
    <property type="term" value="F:acyltransferase activity, transferring groups other than amino-acyl groups"/>
    <property type="evidence" value="ECO:0007669"/>
    <property type="project" value="InterPro"/>
</dbReference>
<name>A0A7Y8Y1Q5_9FLAO</name>
<dbReference type="GO" id="GO:0016020">
    <property type="term" value="C:membrane"/>
    <property type="evidence" value="ECO:0007669"/>
    <property type="project" value="TreeGrafter"/>
</dbReference>
<feature type="transmembrane region" description="Helical" evidence="1">
    <location>
        <begin position="181"/>
        <end position="200"/>
    </location>
</feature>
<evidence type="ECO:0000259" key="2">
    <source>
        <dbReference type="Pfam" id="PF01757"/>
    </source>
</evidence>
<feature type="transmembrane region" description="Helical" evidence="1">
    <location>
        <begin position="142"/>
        <end position="161"/>
    </location>
</feature>
<dbReference type="GO" id="GO:0000271">
    <property type="term" value="P:polysaccharide biosynthetic process"/>
    <property type="evidence" value="ECO:0007669"/>
    <property type="project" value="TreeGrafter"/>
</dbReference>
<dbReference type="EMBL" id="JACBJI010000003">
    <property type="protein sequence ID" value="NYA71009.1"/>
    <property type="molecule type" value="Genomic_DNA"/>
</dbReference>
<proteinExistence type="predicted"/>
<dbReference type="InterPro" id="IPR002656">
    <property type="entry name" value="Acyl_transf_3_dom"/>
</dbReference>
<reference evidence="3 4" key="1">
    <citation type="submission" date="2020-07" db="EMBL/GenBank/DDBJ databases">
        <authorList>
            <person name="Sun Q."/>
        </authorList>
    </citation>
    <scope>NUCLEOTIDE SEQUENCE [LARGE SCALE GENOMIC DNA]</scope>
    <source>
        <strain evidence="3 4">MAH-1</strain>
    </source>
</reference>
<keyword evidence="1" id="KW-1133">Transmembrane helix</keyword>
<keyword evidence="1" id="KW-0472">Membrane</keyword>
<feature type="transmembrane region" description="Helical" evidence="1">
    <location>
        <begin position="262"/>
        <end position="286"/>
    </location>
</feature>
<dbReference type="PANTHER" id="PTHR23028:SF53">
    <property type="entry name" value="ACYL_TRANSF_3 DOMAIN-CONTAINING PROTEIN"/>
    <property type="match status" value="1"/>
</dbReference>
<dbReference type="PANTHER" id="PTHR23028">
    <property type="entry name" value="ACETYLTRANSFERASE"/>
    <property type="match status" value="1"/>
</dbReference>
<feature type="domain" description="Acyltransferase 3" evidence="2">
    <location>
        <begin position="4"/>
        <end position="317"/>
    </location>
</feature>
<organism evidence="3 4">
    <name type="scientific">Flavobacterium agri</name>
    <dbReference type="NCBI Taxonomy" id="2743471"/>
    <lineage>
        <taxon>Bacteria</taxon>
        <taxon>Pseudomonadati</taxon>
        <taxon>Bacteroidota</taxon>
        <taxon>Flavobacteriia</taxon>
        <taxon>Flavobacteriales</taxon>
        <taxon>Flavobacteriaceae</taxon>
        <taxon>Flavobacterium</taxon>
    </lineage>
</organism>
<feature type="transmembrane region" description="Helical" evidence="1">
    <location>
        <begin position="207"/>
        <end position="224"/>
    </location>
</feature>
<dbReference type="AlphaFoldDB" id="A0A7Y8Y1Q5"/>
<sequence length="344" mass="38972">MSIVIFHYGKGSFLIDNEYVSFIFRQANVGVSYFFILSGFVMIVAYGNKGPVSFADYLRNRLARIYPVYLLALFLTFGIELLKNKVVIGNYVLNLLMLQSWVPAKALTTNGPGWSLSVELFFYALLPLLMNRVFSKTKLKFNAFWIVGFWLASQILFHLIVYEKLSVPLYRKSDILFNPIMHLNEFLTGNLAGLFFVSRLKNAQRNCLPAILAILFALVVLLKFPTGIDFHNGFLAVLFVPLIVFIAISNDLVTRTISGKNFVFLGEISFGIYILQSPVMKIFTIVEHQLGLQKHVDFTVLLLVRVTVLIAIAAVSYLYFEKPLRNKIKNAGKIQVLTSTKLPT</sequence>
<keyword evidence="3" id="KW-0808">Transferase</keyword>
<feature type="transmembrane region" description="Helical" evidence="1">
    <location>
        <begin position="27"/>
        <end position="47"/>
    </location>
</feature>
<accession>A0A7Y8Y1Q5</accession>
<protein>
    <submittedName>
        <fullName evidence="3">Acyltransferase</fullName>
    </submittedName>
</protein>
<keyword evidence="1" id="KW-0812">Transmembrane</keyword>
<evidence type="ECO:0000313" key="4">
    <source>
        <dbReference type="Proteomes" id="UP000535020"/>
    </source>
</evidence>
<dbReference type="InterPro" id="IPR050879">
    <property type="entry name" value="Acyltransferase_3"/>
</dbReference>
<evidence type="ECO:0000256" key="1">
    <source>
        <dbReference type="SAM" id="Phobius"/>
    </source>
</evidence>
<keyword evidence="3" id="KW-0012">Acyltransferase</keyword>
<comment type="caution">
    <text evidence="3">The sequence shown here is derived from an EMBL/GenBank/DDBJ whole genome shotgun (WGS) entry which is preliminary data.</text>
</comment>
<feature type="transmembrane region" description="Helical" evidence="1">
    <location>
        <begin position="230"/>
        <end position="250"/>
    </location>
</feature>
<feature type="transmembrane region" description="Helical" evidence="1">
    <location>
        <begin position="68"/>
        <end position="93"/>
    </location>
</feature>